<keyword evidence="2 6" id="KW-0812">Transmembrane</keyword>
<evidence type="ECO:0000256" key="2">
    <source>
        <dbReference type="ARBA" id="ARBA00022692"/>
    </source>
</evidence>
<dbReference type="AlphaFoldDB" id="A0A927RD16"/>
<dbReference type="EMBL" id="JADBEM010000001">
    <property type="protein sequence ID" value="MBE1610504.1"/>
    <property type="molecule type" value="Genomic_DNA"/>
</dbReference>
<evidence type="ECO:0000256" key="5">
    <source>
        <dbReference type="SAM" id="MobiDB-lite"/>
    </source>
</evidence>
<keyword evidence="4 6" id="KW-0472">Membrane</keyword>
<dbReference type="GO" id="GO:0022857">
    <property type="term" value="F:transmembrane transporter activity"/>
    <property type="evidence" value="ECO:0007669"/>
    <property type="project" value="InterPro"/>
</dbReference>
<comment type="subcellular location">
    <subcellularLocation>
        <location evidence="1">Cell membrane</location>
        <topology evidence="1">Multi-pass membrane protein</topology>
    </subcellularLocation>
</comment>
<dbReference type="Gene3D" id="1.20.1250.20">
    <property type="entry name" value="MFS general substrate transporter like domains"/>
    <property type="match status" value="2"/>
</dbReference>
<keyword evidence="3 6" id="KW-1133">Transmembrane helix</keyword>
<dbReference type="RefSeq" id="WP_238361717.1">
    <property type="nucleotide sequence ID" value="NZ_BAABJL010000095.1"/>
</dbReference>
<dbReference type="InterPro" id="IPR036259">
    <property type="entry name" value="MFS_trans_sf"/>
</dbReference>
<feature type="transmembrane region" description="Helical" evidence="6">
    <location>
        <begin position="196"/>
        <end position="216"/>
    </location>
</feature>
<name>A0A927RD16_9ACTN</name>
<evidence type="ECO:0000256" key="4">
    <source>
        <dbReference type="ARBA" id="ARBA00023136"/>
    </source>
</evidence>
<reference evidence="8" key="1">
    <citation type="submission" date="2020-10" db="EMBL/GenBank/DDBJ databases">
        <title>Sequencing the genomes of 1000 actinobacteria strains.</title>
        <authorList>
            <person name="Klenk H.-P."/>
        </authorList>
    </citation>
    <scope>NUCLEOTIDE SEQUENCE</scope>
    <source>
        <strain evidence="8">DSM 45354</strain>
    </source>
</reference>
<feature type="transmembrane region" description="Helical" evidence="6">
    <location>
        <begin position="290"/>
        <end position="312"/>
    </location>
</feature>
<evidence type="ECO:0000256" key="6">
    <source>
        <dbReference type="SAM" id="Phobius"/>
    </source>
</evidence>
<sequence length="397" mass="39747">MAFSATGWFARLPISMVGLGLVLLVSSSTGSYALAGSVSAASVVASAVTAPFQARLVERRGQHVMLPILAGVNAATLGGLVVVVHAGIPTPVPQVLAAVVGASSPLVGSYVRARWTHRLEGRPELQTAFALEALLDEVVFMVGPPLVTVLATTVSPVAGLLTAMVAGLVGSLMLAAQRRTQPPVHAHRAGSGTKPALGWATLGPVVVACAGLGVLFGSAEVVVVAVASEAGHRSASGLLLAGWATGSMLSALITGAMRLRMPPMNRFRIGAAVMAATMLPLPFISELGVLGPVLFLAGFAISPTLVASMAVVQRTVPPSRLTEGMAWTTTGMAAGVAAGAAVAGQVIDAAGGRAGFYVPLAAGLLTALVAFAGRAPSRPDSAVASPSDDATELTGAH</sequence>
<dbReference type="GO" id="GO:0005886">
    <property type="term" value="C:plasma membrane"/>
    <property type="evidence" value="ECO:0007669"/>
    <property type="project" value="UniProtKB-SubCell"/>
</dbReference>
<dbReference type="PANTHER" id="PTHR23542">
    <property type="match status" value="1"/>
</dbReference>
<organism evidence="8 9">
    <name type="scientific">Actinopolymorpha pittospori</name>
    <dbReference type="NCBI Taxonomy" id="648752"/>
    <lineage>
        <taxon>Bacteria</taxon>
        <taxon>Bacillati</taxon>
        <taxon>Actinomycetota</taxon>
        <taxon>Actinomycetes</taxon>
        <taxon>Propionibacteriales</taxon>
        <taxon>Actinopolymorphaceae</taxon>
        <taxon>Actinopolymorpha</taxon>
    </lineage>
</organism>
<feature type="region of interest" description="Disordered" evidence="5">
    <location>
        <begin position="376"/>
        <end position="397"/>
    </location>
</feature>
<dbReference type="Proteomes" id="UP000638648">
    <property type="component" value="Unassembled WGS sequence"/>
</dbReference>
<evidence type="ECO:0000259" key="7">
    <source>
        <dbReference type="PROSITE" id="PS50850"/>
    </source>
</evidence>
<dbReference type="PANTHER" id="PTHR23542:SF1">
    <property type="entry name" value="MAJOR FACILITATOR SUPERFAMILY (MFS) PROFILE DOMAIN-CONTAINING PROTEIN"/>
    <property type="match status" value="1"/>
</dbReference>
<feature type="transmembrane region" description="Helical" evidence="6">
    <location>
        <begin position="157"/>
        <end position="176"/>
    </location>
</feature>
<comment type="caution">
    <text evidence="8">The sequence shown here is derived from an EMBL/GenBank/DDBJ whole genome shotgun (WGS) entry which is preliminary data.</text>
</comment>
<feature type="transmembrane region" description="Helical" evidence="6">
    <location>
        <begin position="324"/>
        <end position="344"/>
    </location>
</feature>
<accession>A0A927RD16</accession>
<proteinExistence type="predicted"/>
<feature type="transmembrane region" description="Helical" evidence="6">
    <location>
        <begin position="64"/>
        <end position="88"/>
    </location>
</feature>
<dbReference type="SUPFAM" id="SSF103473">
    <property type="entry name" value="MFS general substrate transporter"/>
    <property type="match status" value="1"/>
</dbReference>
<feature type="transmembrane region" description="Helical" evidence="6">
    <location>
        <begin position="32"/>
        <end position="52"/>
    </location>
</feature>
<evidence type="ECO:0000256" key="1">
    <source>
        <dbReference type="ARBA" id="ARBA00004651"/>
    </source>
</evidence>
<feature type="domain" description="Major facilitator superfamily (MFS) profile" evidence="7">
    <location>
        <begin position="151"/>
        <end position="397"/>
    </location>
</feature>
<dbReference type="InterPro" id="IPR011701">
    <property type="entry name" value="MFS"/>
</dbReference>
<dbReference type="PROSITE" id="PS50850">
    <property type="entry name" value="MFS"/>
    <property type="match status" value="1"/>
</dbReference>
<keyword evidence="9" id="KW-1185">Reference proteome</keyword>
<evidence type="ECO:0000313" key="9">
    <source>
        <dbReference type="Proteomes" id="UP000638648"/>
    </source>
</evidence>
<evidence type="ECO:0000256" key="3">
    <source>
        <dbReference type="ARBA" id="ARBA00022989"/>
    </source>
</evidence>
<dbReference type="Pfam" id="PF07690">
    <property type="entry name" value="MFS_1"/>
    <property type="match status" value="2"/>
</dbReference>
<feature type="transmembrane region" description="Helical" evidence="6">
    <location>
        <begin position="7"/>
        <end position="26"/>
    </location>
</feature>
<gene>
    <name evidence="8" type="ORF">HEB94_007352</name>
</gene>
<feature type="transmembrane region" description="Helical" evidence="6">
    <location>
        <begin position="356"/>
        <end position="373"/>
    </location>
</feature>
<feature type="transmembrane region" description="Helical" evidence="6">
    <location>
        <begin position="236"/>
        <end position="255"/>
    </location>
</feature>
<protein>
    <submittedName>
        <fullName evidence="8">MFS family arabinose efflux permease</fullName>
    </submittedName>
</protein>
<dbReference type="InterPro" id="IPR020846">
    <property type="entry name" value="MFS_dom"/>
</dbReference>
<evidence type="ECO:0000313" key="8">
    <source>
        <dbReference type="EMBL" id="MBE1610504.1"/>
    </source>
</evidence>